<dbReference type="EMBL" id="JARJCN010000019">
    <property type="protein sequence ID" value="KAJ7092017.1"/>
    <property type="molecule type" value="Genomic_DNA"/>
</dbReference>
<gene>
    <name evidence="1" type="ORF">B0H15DRAFT_948211</name>
</gene>
<dbReference type="InterPro" id="IPR015943">
    <property type="entry name" value="WD40/YVTN_repeat-like_dom_sf"/>
</dbReference>
<reference evidence="1" key="1">
    <citation type="submission" date="2023-03" db="EMBL/GenBank/DDBJ databases">
        <title>Massive genome expansion in bonnet fungi (Mycena s.s.) driven by repeated elements and novel gene families across ecological guilds.</title>
        <authorList>
            <consortium name="Lawrence Berkeley National Laboratory"/>
            <person name="Harder C.B."/>
            <person name="Miyauchi S."/>
            <person name="Viragh M."/>
            <person name="Kuo A."/>
            <person name="Thoen E."/>
            <person name="Andreopoulos B."/>
            <person name="Lu D."/>
            <person name="Skrede I."/>
            <person name="Drula E."/>
            <person name="Henrissat B."/>
            <person name="Morin E."/>
            <person name="Kohler A."/>
            <person name="Barry K."/>
            <person name="LaButti K."/>
            <person name="Morin E."/>
            <person name="Salamov A."/>
            <person name="Lipzen A."/>
            <person name="Mereny Z."/>
            <person name="Hegedus B."/>
            <person name="Baldrian P."/>
            <person name="Stursova M."/>
            <person name="Weitz H."/>
            <person name="Taylor A."/>
            <person name="Grigoriev I.V."/>
            <person name="Nagy L.G."/>
            <person name="Martin F."/>
            <person name="Kauserud H."/>
        </authorList>
    </citation>
    <scope>NUCLEOTIDE SEQUENCE</scope>
    <source>
        <strain evidence="1">CBHHK173m</strain>
    </source>
</reference>
<dbReference type="InterPro" id="IPR036322">
    <property type="entry name" value="WD40_repeat_dom_sf"/>
</dbReference>
<keyword evidence="2" id="KW-1185">Reference proteome</keyword>
<proteinExistence type="predicted"/>
<dbReference type="Proteomes" id="UP001222325">
    <property type="component" value="Unassembled WGS sequence"/>
</dbReference>
<evidence type="ECO:0000313" key="1">
    <source>
        <dbReference type="EMBL" id="KAJ7092017.1"/>
    </source>
</evidence>
<comment type="caution">
    <text evidence="1">The sequence shown here is derived from an EMBL/GenBank/DDBJ whole genome shotgun (WGS) entry which is preliminary data.</text>
</comment>
<sequence>MADWWLVPDFAGSDGTRVWDLATQQQVRVPAWSDIRGASTVLLWIKREDDVREALITGTQGGYLLCWRQEDLGGKTIAFNEISCRRLSQPAEISGLDFDPESNRLAVCHRGGVVQIFTLNAEFAMEVVFSDTIPSCVPRAHQWKCQ</sequence>
<dbReference type="Gene3D" id="2.130.10.10">
    <property type="entry name" value="YVTN repeat-like/Quinoprotein amine dehydrogenase"/>
    <property type="match status" value="1"/>
</dbReference>
<dbReference type="AlphaFoldDB" id="A0AAD6U6L6"/>
<organism evidence="1 2">
    <name type="scientific">Mycena belliarum</name>
    <dbReference type="NCBI Taxonomy" id="1033014"/>
    <lineage>
        <taxon>Eukaryota</taxon>
        <taxon>Fungi</taxon>
        <taxon>Dikarya</taxon>
        <taxon>Basidiomycota</taxon>
        <taxon>Agaricomycotina</taxon>
        <taxon>Agaricomycetes</taxon>
        <taxon>Agaricomycetidae</taxon>
        <taxon>Agaricales</taxon>
        <taxon>Marasmiineae</taxon>
        <taxon>Mycenaceae</taxon>
        <taxon>Mycena</taxon>
    </lineage>
</organism>
<dbReference type="SUPFAM" id="SSF50978">
    <property type="entry name" value="WD40 repeat-like"/>
    <property type="match status" value="1"/>
</dbReference>
<name>A0AAD6U6L6_9AGAR</name>
<evidence type="ECO:0000313" key="2">
    <source>
        <dbReference type="Proteomes" id="UP001222325"/>
    </source>
</evidence>
<protein>
    <submittedName>
        <fullName evidence="1">Uncharacterized protein</fullName>
    </submittedName>
</protein>
<accession>A0AAD6U6L6</accession>